<dbReference type="Proteomes" id="UP000244223">
    <property type="component" value="Unassembled WGS sequence"/>
</dbReference>
<evidence type="ECO:0000313" key="2">
    <source>
        <dbReference type="Proteomes" id="UP000244223"/>
    </source>
</evidence>
<protein>
    <submittedName>
        <fullName evidence="1">Uncharacterized protein</fullName>
    </submittedName>
</protein>
<gene>
    <name evidence="1" type="ORF">C8N29_1401</name>
</gene>
<reference evidence="1 2" key="1">
    <citation type="submission" date="2018-04" db="EMBL/GenBank/DDBJ databases">
        <title>Genomic Encyclopedia of Archaeal and Bacterial Type Strains, Phase II (KMG-II): from individual species to whole genera.</title>
        <authorList>
            <person name="Goeker M."/>
        </authorList>
    </citation>
    <scope>NUCLEOTIDE SEQUENCE [LARGE SCALE GENOMIC DNA]</scope>
    <source>
        <strain evidence="1 2">DSM 5822</strain>
    </source>
</reference>
<comment type="caution">
    <text evidence="1">The sequence shown here is derived from an EMBL/GenBank/DDBJ whole genome shotgun (WGS) entry which is preliminary data.</text>
</comment>
<dbReference type="AlphaFoldDB" id="A0A2T5IRT2"/>
<name>A0A2T5IRT2_9GAMM</name>
<keyword evidence="2" id="KW-1185">Reference proteome</keyword>
<dbReference type="RefSeq" id="WP_107867106.1">
    <property type="nucleotide sequence ID" value="NZ_QAON01000040.1"/>
</dbReference>
<accession>A0A2T5IRT2</accession>
<sequence>MAKSGTGRVTVMGKKLFLIQTELQDIPLHYRPYVKANREFIQLLVEHHLLLDGLDIAKPLLEWMCECVSVVSEFEAL</sequence>
<evidence type="ECO:0000313" key="1">
    <source>
        <dbReference type="EMBL" id="PTQ86542.1"/>
    </source>
</evidence>
<organism evidence="1 2">
    <name type="scientific">Agitococcus lubricus</name>
    <dbReference type="NCBI Taxonomy" id="1077255"/>
    <lineage>
        <taxon>Bacteria</taxon>
        <taxon>Pseudomonadati</taxon>
        <taxon>Pseudomonadota</taxon>
        <taxon>Gammaproteobacteria</taxon>
        <taxon>Moraxellales</taxon>
        <taxon>Moraxellaceae</taxon>
        <taxon>Agitococcus</taxon>
    </lineage>
</organism>
<proteinExistence type="predicted"/>
<dbReference type="EMBL" id="QAON01000040">
    <property type="protein sequence ID" value="PTQ86542.1"/>
    <property type="molecule type" value="Genomic_DNA"/>
</dbReference>